<dbReference type="EMBL" id="VSSQ01003354">
    <property type="protein sequence ID" value="MPM20302.1"/>
    <property type="molecule type" value="Genomic_DNA"/>
</dbReference>
<gene>
    <name evidence="2" type="ORF">SDC9_66731</name>
</gene>
<protein>
    <recommendedName>
        <fullName evidence="3">Single-stranded DNA-binding protein</fullName>
    </recommendedName>
</protein>
<feature type="region of interest" description="Disordered" evidence="1">
    <location>
        <begin position="1"/>
        <end position="47"/>
    </location>
</feature>
<reference evidence="2" key="1">
    <citation type="submission" date="2019-08" db="EMBL/GenBank/DDBJ databases">
        <authorList>
            <person name="Kucharzyk K."/>
            <person name="Murdoch R.W."/>
            <person name="Higgins S."/>
            <person name="Loffler F."/>
        </authorList>
    </citation>
    <scope>NUCLEOTIDE SEQUENCE</scope>
</reference>
<accession>A0A644XVR1</accession>
<dbReference type="AlphaFoldDB" id="A0A644XVR1"/>
<evidence type="ECO:0000313" key="2">
    <source>
        <dbReference type="EMBL" id="MPM20302.1"/>
    </source>
</evidence>
<evidence type="ECO:0008006" key="3">
    <source>
        <dbReference type="Google" id="ProtNLM"/>
    </source>
</evidence>
<organism evidence="2">
    <name type="scientific">bioreactor metagenome</name>
    <dbReference type="NCBI Taxonomy" id="1076179"/>
    <lineage>
        <taxon>unclassified sequences</taxon>
        <taxon>metagenomes</taxon>
        <taxon>ecological metagenomes</taxon>
    </lineage>
</organism>
<feature type="compositionally biased region" description="Acidic residues" evidence="1">
    <location>
        <begin position="1"/>
        <end position="11"/>
    </location>
</feature>
<evidence type="ECO:0000256" key="1">
    <source>
        <dbReference type="SAM" id="MobiDB-lite"/>
    </source>
</evidence>
<sequence>MSLDVQADEVEFLSPKQQEEGSAPVRGGDNAQDMAGFTDIQSDDIPF</sequence>
<name>A0A644XVR1_9ZZZZ</name>
<comment type="caution">
    <text evidence="2">The sequence shown here is derived from an EMBL/GenBank/DDBJ whole genome shotgun (WGS) entry which is preliminary data.</text>
</comment>
<proteinExistence type="predicted"/>